<dbReference type="Proteomes" id="UP000789860">
    <property type="component" value="Unassembled WGS sequence"/>
</dbReference>
<feature type="non-terminal residue" evidence="1">
    <location>
        <position position="1"/>
    </location>
</feature>
<protein>
    <submittedName>
        <fullName evidence="1">9033_t:CDS:1</fullName>
    </submittedName>
</protein>
<name>A0ACA9MBR8_9GLOM</name>
<evidence type="ECO:0000313" key="1">
    <source>
        <dbReference type="EMBL" id="CAG8577962.1"/>
    </source>
</evidence>
<keyword evidence="2" id="KW-1185">Reference proteome</keyword>
<reference evidence="1" key="1">
    <citation type="submission" date="2021-06" db="EMBL/GenBank/DDBJ databases">
        <authorList>
            <person name="Kallberg Y."/>
            <person name="Tangrot J."/>
            <person name="Rosling A."/>
        </authorList>
    </citation>
    <scope>NUCLEOTIDE SEQUENCE</scope>
    <source>
        <strain evidence="1">AU212A</strain>
    </source>
</reference>
<dbReference type="EMBL" id="CAJVPM010011021">
    <property type="protein sequence ID" value="CAG8577962.1"/>
    <property type="molecule type" value="Genomic_DNA"/>
</dbReference>
<proteinExistence type="predicted"/>
<accession>A0ACA9MBR8</accession>
<sequence length="47" mass="5601">RHLIFAKSLTLDDIEGVFKESNIFTNIFTMALENTEDVLKFFYMLKR</sequence>
<organism evidence="1 2">
    <name type="scientific">Scutellospora calospora</name>
    <dbReference type="NCBI Taxonomy" id="85575"/>
    <lineage>
        <taxon>Eukaryota</taxon>
        <taxon>Fungi</taxon>
        <taxon>Fungi incertae sedis</taxon>
        <taxon>Mucoromycota</taxon>
        <taxon>Glomeromycotina</taxon>
        <taxon>Glomeromycetes</taxon>
        <taxon>Diversisporales</taxon>
        <taxon>Gigasporaceae</taxon>
        <taxon>Scutellospora</taxon>
    </lineage>
</organism>
<gene>
    <name evidence="1" type="ORF">SCALOS_LOCUS6092</name>
</gene>
<evidence type="ECO:0000313" key="2">
    <source>
        <dbReference type="Proteomes" id="UP000789860"/>
    </source>
</evidence>
<comment type="caution">
    <text evidence="1">The sequence shown here is derived from an EMBL/GenBank/DDBJ whole genome shotgun (WGS) entry which is preliminary data.</text>
</comment>